<sequence length="162" mass="17782">MSFQHFRLGELAMTQPLPPHLMQHKGTTNNINGAPPDSASHFTSQPATFPSNQSTNGPTALSPGPSSTTPTKQPYGSGDADDGYTLVFPNIDAFHAWRVQEEETQMVEFVKGDTHGSKAIPPRFREHTKLVCARHYVAGDNRIGKCRVTRSHTSQRQGARTL</sequence>
<comment type="caution">
    <text evidence="2">The sequence shown here is derived from an EMBL/GenBank/DDBJ whole genome shotgun (WGS) entry which is preliminary data.</text>
</comment>
<protein>
    <submittedName>
        <fullName evidence="2">Uncharacterized protein</fullName>
    </submittedName>
</protein>
<dbReference type="VEuPathDB" id="FungiDB:PC9H_003410"/>
<dbReference type="EMBL" id="JACETU010000002">
    <property type="protein sequence ID" value="KAF7436577.1"/>
    <property type="molecule type" value="Genomic_DNA"/>
</dbReference>
<accession>A0A8H7A1V6</accession>
<dbReference type="Proteomes" id="UP000623687">
    <property type="component" value="Unassembled WGS sequence"/>
</dbReference>
<dbReference type="OrthoDB" id="3258408at2759"/>
<evidence type="ECO:0000313" key="3">
    <source>
        <dbReference type="Proteomes" id="UP000623687"/>
    </source>
</evidence>
<dbReference type="RefSeq" id="XP_036634476.1">
    <property type="nucleotide sequence ID" value="XM_036773003.1"/>
</dbReference>
<feature type="compositionally biased region" description="Polar residues" evidence="1">
    <location>
        <begin position="40"/>
        <end position="74"/>
    </location>
</feature>
<organism evidence="2 3">
    <name type="scientific">Pleurotus ostreatus</name>
    <name type="common">Oyster mushroom</name>
    <name type="synonym">White-rot fungus</name>
    <dbReference type="NCBI Taxonomy" id="5322"/>
    <lineage>
        <taxon>Eukaryota</taxon>
        <taxon>Fungi</taxon>
        <taxon>Dikarya</taxon>
        <taxon>Basidiomycota</taxon>
        <taxon>Agaricomycotina</taxon>
        <taxon>Agaricomycetes</taxon>
        <taxon>Agaricomycetidae</taxon>
        <taxon>Agaricales</taxon>
        <taxon>Pleurotineae</taxon>
        <taxon>Pleurotaceae</taxon>
        <taxon>Pleurotus</taxon>
    </lineage>
</organism>
<feature type="region of interest" description="Disordered" evidence="1">
    <location>
        <begin position="15"/>
        <end position="81"/>
    </location>
</feature>
<evidence type="ECO:0000256" key="1">
    <source>
        <dbReference type="SAM" id="MobiDB-lite"/>
    </source>
</evidence>
<dbReference type="GeneID" id="59373228"/>
<name>A0A8H7A1V6_PLEOS</name>
<proteinExistence type="predicted"/>
<gene>
    <name evidence="2" type="ORF">PC9H_003410</name>
</gene>
<evidence type="ECO:0000313" key="2">
    <source>
        <dbReference type="EMBL" id="KAF7436577.1"/>
    </source>
</evidence>
<keyword evidence="3" id="KW-1185">Reference proteome</keyword>
<reference evidence="2" key="1">
    <citation type="submission" date="2019-07" db="EMBL/GenBank/DDBJ databases">
        <authorList>
            <person name="Palmer J.M."/>
        </authorList>
    </citation>
    <scope>NUCLEOTIDE SEQUENCE</scope>
    <source>
        <strain evidence="2">PC9</strain>
    </source>
</reference>
<dbReference type="AlphaFoldDB" id="A0A8H7A1V6"/>